<reference evidence="2" key="1">
    <citation type="journal article" date="2019" name="Environ. Microbiol.">
        <title>Fungal ecological strategies reflected in gene transcription - a case study of two litter decomposers.</title>
        <authorList>
            <person name="Barbi F."/>
            <person name="Kohler A."/>
            <person name="Barry K."/>
            <person name="Baskaran P."/>
            <person name="Daum C."/>
            <person name="Fauchery L."/>
            <person name="Ihrmark K."/>
            <person name="Kuo A."/>
            <person name="LaButti K."/>
            <person name="Lipzen A."/>
            <person name="Morin E."/>
            <person name="Grigoriev I.V."/>
            <person name="Henrissat B."/>
            <person name="Lindahl B."/>
            <person name="Martin F."/>
        </authorList>
    </citation>
    <scope>NUCLEOTIDE SEQUENCE</scope>
    <source>
        <strain evidence="2">JB14</strain>
    </source>
</reference>
<protein>
    <submittedName>
        <fullName evidence="2">Uncharacterized protein</fullName>
    </submittedName>
</protein>
<dbReference type="EMBL" id="ML769511">
    <property type="protein sequence ID" value="KAE9396600.1"/>
    <property type="molecule type" value="Genomic_DNA"/>
</dbReference>
<keyword evidence="1" id="KW-1133">Transmembrane helix</keyword>
<organism evidence="2 3">
    <name type="scientific">Gymnopus androsaceus JB14</name>
    <dbReference type="NCBI Taxonomy" id="1447944"/>
    <lineage>
        <taxon>Eukaryota</taxon>
        <taxon>Fungi</taxon>
        <taxon>Dikarya</taxon>
        <taxon>Basidiomycota</taxon>
        <taxon>Agaricomycotina</taxon>
        <taxon>Agaricomycetes</taxon>
        <taxon>Agaricomycetidae</taxon>
        <taxon>Agaricales</taxon>
        <taxon>Marasmiineae</taxon>
        <taxon>Omphalotaceae</taxon>
        <taxon>Gymnopus</taxon>
    </lineage>
</organism>
<keyword evidence="1" id="KW-0472">Membrane</keyword>
<evidence type="ECO:0000313" key="3">
    <source>
        <dbReference type="Proteomes" id="UP000799118"/>
    </source>
</evidence>
<gene>
    <name evidence="2" type="ORF">BT96DRAFT_922061</name>
</gene>
<keyword evidence="3" id="KW-1185">Reference proteome</keyword>
<evidence type="ECO:0000313" key="2">
    <source>
        <dbReference type="EMBL" id="KAE9396600.1"/>
    </source>
</evidence>
<feature type="transmembrane region" description="Helical" evidence="1">
    <location>
        <begin position="12"/>
        <end position="37"/>
    </location>
</feature>
<keyword evidence="1" id="KW-0812">Transmembrane</keyword>
<evidence type="ECO:0000256" key="1">
    <source>
        <dbReference type="SAM" id="Phobius"/>
    </source>
</evidence>
<dbReference type="AlphaFoldDB" id="A0A6A4HFL8"/>
<dbReference type="Proteomes" id="UP000799118">
    <property type="component" value="Unassembled WGS sequence"/>
</dbReference>
<name>A0A6A4HFL8_9AGAR</name>
<proteinExistence type="predicted"/>
<sequence length="80" mass="8704">MPKIFNFLVPRVFLGVLNCLWCTGVSNGTFFVFLAMASSHEVRLPLKSSGGLIYAITGKASSFEAYFMLKTAKDFGKSGS</sequence>
<accession>A0A6A4HFL8</accession>